<comment type="caution">
    <text evidence="1">The sequence shown here is derived from an EMBL/GenBank/DDBJ whole genome shotgun (WGS) entry which is preliminary data.</text>
</comment>
<evidence type="ECO:0000313" key="2">
    <source>
        <dbReference type="Proteomes" id="UP001595967"/>
    </source>
</evidence>
<keyword evidence="2" id="KW-1185">Reference proteome</keyword>
<gene>
    <name evidence="1" type="ORF">ACFO3A_14015</name>
</gene>
<dbReference type="RefSeq" id="WP_377727567.1">
    <property type="nucleotide sequence ID" value="NZ_JBHSEW010000015.1"/>
</dbReference>
<name>A0ABV9H1U3_9BURK</name>
<organism evidence="1 2">
    <name type="scientific">Comamonas nitrativorans</name>
    <dbReference type="NCBI Taxonomy" id="108437"/>
    <lineage>
        <taxon>Bacteria</taxon>
        <taxon>Pseudomonadati</taxon>
        <taxon>Pseudomonadota</taxon>
        <taxon>Betaproteobacteria</taxon>
        <taxon>Burkholderiales</taxon>
        <taxon>Comamonadaceae</taxon>
        <taxon>Comamonas</taxon>
    </lineage>
</organism>
<accession>A0ABV9H1U3</accession>
<reference evidence="2" key="1">
    <citation type="journal article" date="2019" name="Int. J. Syst. Evol. Microbiol.">
        <title>The Global Catalogue of Microorganisms (GCM) 10K type strain sequencing project: providing services to taxonomists for standard genome sequencing and annotation.</title>
        <authorList>
            <consortium name="The Broad Institute Genomics Platform"/>
            <consortium name="The Broad Institute Genome Sequencing Center for Infectious Disease"/>
            <person name="Wu L."/>
            <person name="Ma J."/>
        </authorList>
    </citation>
    <scope>NUCLEOTIDE SEQUENCE [LARGE SCALE GENOMIC DNA]</scope>
    <source>
        <strain evidence="2">JCM 11650</strain>
    </source>
</reference>
<dbReference type="Proteomes" id="UP001595967">
    <property type="component" value="Unassembled WGS sequence"/>
</dbReference>
<dbReference type="EMBL" id="JBHSEW010000015">
    <property type="protein sequence ID" value="MFC4623314.1"/>
    <property type="molecule type" value="Genomic_DNA"/>
</dbReference>
<sequence>MPGNDQNGKRHGKKTVQTAKNFSNNNFFLLFHQVNPTLQRLAKTYPQACAVFCRRSFPHLPRIAYFLIIFSFHWQNNTLSKLSAACSGFSTSLCRQIGDKP</sequence>
<evidence type="ECO:0000313" key="1">
    <source>
        <dbReference type="EMBL" id="MFC4623314.1"/>
    </source>
</evidence>
<proteinExistence type="predicted"/>
<protein>
    <submittedName>
        <fullName evidence="1">Uncharacterized protein</fullName>
    </submittedName>
</protein>